<dbReference type="AlphaFoldDB" id="A0A1X4NRB8"/>
<feature type="transmembrane region" description="Helical" evidence="1">
    <location>
        <begin position="205"/>
        <end position="227"/>
    </location>
</feature>
<name>A0A1X4NRB8_9RHOB</name>
<evidence type="ECO:0000256" key="1">
    <source>
        <dbReference type="SAM" id="Phobius"/>
    </source>
</evidence>
<feature type="transmembrane region" description="Helical" evidence="1">
    <location>
        <begin position="153"/>
        <end position="171"/>
    </location>
</feature>
<organism evidence="2 3">
    <name type="scientific">Marivita geojedonensis</name>
    <dbReference type="NCBI Taxonomy" id="1123756"/>
    <lineage>
        <taxon>Bacteria</taxon>
        <taxon>Pseudomonadati</taxon>
        <taxon>Pseudomonadota</taxon>
        <taxon>Alphaproteobacteria</taxon>
        <taxon>Rhodobacterales</taxon>
        <taxon>Roseobacteraceae</taxon>
        <taxon>Marivita</taxon>
    </lineage>
</organism>
<keyword evidence="1" id="KW-0472">Membrane</keyword>
<proteinExistence type="predicted"/>
<accession>A0A1X4NRB8</accession>
<feature type="transmembrane region" description="Helical" evidence="1">
    <location>
        <begin position="85"/>
        <end position="104"/>
    </location>
</feature>
<keyword evidence="3" id="KW-1185">Reference proteome</keyword>
<dbReference type="PANTHER" id="PTHR37422:SF13">
    <property type="entry name" value="LIPOPOLYSACCHARIDE BIOSYNTHESIS PROTEIN PA4999-RELATED"/>
    <property type="match status" value="1"/>
</dbReference>
<dbReference type="STRING" id="1123756.MGEO_02490"/>
<reference evidence="2 3" key="1">
    <citation type="submission" date="2014-03" db="EMBL/GenBank/DDBJ databases">
        <title>The draft genome sequence of Marivita geojedonensis KCTC 23882.</title>
        <authorList>
            <person name="Lai Q."/>
            <person name="Shao Z."/>
        </authorList>
    </citation>
    <scope>NUCLEOTIDE SEQUENCE [LARGE SCALE GENOMIC DNA]</scope>
    <source>
        <strain evidence="2 3">DPG-138</strain>
    </source>
</reference>
<feature type="transmembrane region" description="Helical" evidence="1">
    <location>
        <begin position="275"/>
        <end position="293"/>
    </location>
</feature>
<feature type="transmembrane region" description="Helical" evidence="1">
    <location>
        <begin position="124"/>
        <end position="141"/>
    </location>
</feature>
<comment type="caution">
    <text evidence="2">The sequence shown here is derived from an EMBL/GenBank/DDBJ whole genome shotgun (WGS) entry which is preliminary data.</text>
</comment>
<sequence>MPNALATLALAVWPLVTVFLFLKLPPGRAVIATLLTGYLFLPEPPAGFDFPLIPPLTKHTIPALSALVMWAWLHPQNINLMPRSPVTVGMVLLFVFSPLATTMLNSDPVYWGEFFIQSMSIRDAIGLVIQQVLLIIPFLLARRFLFRAEDQRDLLFAFMIGGLIYSLPMLIEIRFSPQMNNWIYGYFQHDFVQTIRFGGYRPMVFLYHGIWVAFFLLMAILSAFSLWKYKQGEANWKLLLIALYLTGILVLAKSLVAWLFAVVLIPTVVFLGARWQMRLAILIAGFAIAYPALKGLNVVPQDRLLAAVEQIDPERAASLGFRFGNENLLLERARERPLFGWGSYDRNQILNTATGEVETVTDGRWVILIGQLGWLGFLAEFGLLVFPVFFLWRETRYRNPSDYSPLIVPLSLMLAVNVFDMLPNATLTPLTWLMAGALTGYAETLRQGRDGYISKQRLQWRPVL</sequence>
<gene>
    <name evidence="2" type="ORF">MGEO_02490</name>
</gene>
<dbReference type="EMBL" id="JFKC01000001">
    <property type="protein sequence ID" value="OSQ53426.1"/>
    <property type="molecule type" value="Genomic_DNA"/>
</dbReference>
<dbReference type="Proteomes" id="UP000193926">
    <property type="component" value="Unassembled WGS sequence"/>
</dbReference>
<evidence type="ECO:0000313" key="2">
    <source>
        <dbReference type="EMBL" id="OSQ53426.1"/>
    </source>
</evidence>
<feature type="transmembrane region" description="Helical" evidence="1">
    <location>
        <begin position="372"/>
        <end position="391"/>
    </location>
</feature>
<dbReference type="InterPro" id="IPR051533">
    <property type="entry name" value="WaaL-like"/>
</dbReference>
<dbReference type="RefSeq" id="WP_085635101.1">
    <property type="nucleotide sequence ID" value="NZ_JFKC01000001.1"/>
</dbReference>
<keyword evidence="1" id="KW-1133">Transmembrane helix</keyword>
<dbReference type="OrthoDB" id="7595044at2"/>
<keyword evidence="1" id="KW-0812">Transmembrane</keyword>
<evidence type="ECO:0000313" key="3">
    <source>
        <dbReference type="Proteomes" id="UP000193926"/>
    </source>
</evidence>
<feature type="transmembrane region" description="Helical" evidence="1">
    <location>
        <begin position="239"/>
        <end position="269"/>
    </location>
</feature>
<protein>
    <submittedName>
        <fullName evidence="2">Membrane protein</fullName>
    </submittedName>
</protein>
<dbReference type="PANTHER" id="PTHR37422">
    <property type="entry name" value="TEICHURONIC ACID BIOSYNTHESIS PROTEIN TUAE"/>
    <property type="match status" value="1"/>
</dbReference>